<evidence type="ECO:0000256" key="3">
    <source>
        <dbReference type="ARBA" id="ARBA00022989"/>
    </source>
</evidence>
<feature type="transmembrane region" description="Helical" evidence="6">
    <location>
        <begin position="224"/>
        <end position="242"/>
    </location>
</feature>
<dbReference type="HOGENOM" id="CLU_028200_3_5_1"/>
<name>A0A086SV14_HAPC1</name>
<evidence type="ECO:0000256" key="6">
    <source>
        <dbReference type="SAM" id="Phobius"/>
    </source>
</evidence>
<dbReference type="GO" id="GO:0016020">
    <property type="term" value="C:membrane"/>
    <property type="evidence" value="ECO:0007669"/>
    <property type="project" value="UniProtKB-SubCell"/>
</dbReference>
<dbReference type="OrthoDB" id="10017208at2759"/>
<dbReference type="STRING" id="857340.A0A086SV14"/>
<evidence type="ECO:0000313" key="9">
    <source>
        <dbReference type="Proteomes" id="UP000029964"/>
    </source>
</evidence>
<feature type="transmembrane region" description="Helical" evidence="6">
    <location>
        <begin position="262"/>
        <end position="282"/>
    </location>
</feature>
<proteinExistence type="inferred from homology"/>
<organism evidence="8 9">
    <name type="scientific">Hapsidospora chrysogenum (strain ATCC 11550 / CBS 779.69 / DSM 880 / IAM 14645 / JCM 23072 / IMI 49137)</name>
    <name type="common">Acremonium chrysogenum</name>
    <dbReference type="NCBI Taxonomy" id="857340"/>
    <lineage>
        <taxon>Eukaryota</taxon>
        <taxon>Fungi</taxon>
        <taxon>Dikarya</taxon>
        <taxon>Ascomycota</taxon>
        <taxon>Pezizomycotina</taxon>
        <taxon>Sordariomycetes</taxon>
        <taxon>Hypocreomycetidae</taxon>
        <taxon>Hypocreales</taxon>
        <taxon>Bionectriaceae</taxon>
        <taxon>Hapsidospora</taxon>
    </lineage>
</organism>
<dbReference type="Pfam" id="PF20684">
    <property type="entry name" value="Fung_rhodopsin"/>
    <property type="match status" value="1"/>
</dbReference>
<reference evidence="9" key="1">
    <citation type="journal article" date="2014" name="Genome Announc.">
        <title>Genome sequence and annotation of Acremonium chrysogenum, producer of the beta-lactam antibiotic cephalosporin C.</title>
        <authorList>
            <person name="Terfehr D."/>
            <person name="Dahlmann T.A."/>
            <person name="Specht T."/>
            <person name="Zadra I."/>
            <person name="Kuernsteiner H."/>
            <person name="Kueck U."/>
        </authorList>
    </citation>
    <scope>NUCLEOTIDE SEQUENCE [LARGE SCALE GENOMIC DNA]</scope>
    <source>
        <strain evidence="9">ATCC 11550 / CBS 779.69 / DSM 880 / IAM 14645 / JCM 23072 / IMI 49137</strain>
    </source>
</reference>
<dbReference type="InterPro" id="IPR049326">
    <property type="entry name" value="Rhodopsin_dom_fungi"/>
</dbReference>
<dbReference type="InterPro" id="IPR052337">
    <property type="entry name" value="SAT4-like"/>
</dbReference>
<feature type="transmembrane region" description="Helical" evidence="6">
    <location>
        <begin position="32"/>
        <end position="52"/>
    </location>
</feature>
<sequence>MSALPDGTPGSKTIDPEYAAENNFPRMMAINGTFHVLAVILVGMRMYVRIFIVKAFGADDAMMIAALLFLFGGGMVPQIYAGINGALGRHYDVVSKEEMIVFGMMRFVQGVLMTVTSICLLKFSIGLSLLRLNSNKWYRIALWCLIIFVACYMIESWVSLLAFCDPVKAHWDRDAMKTAKCYPRELANTFAAMNTAFNIFTDVAFATIPIPMLWALHTKRRVRIYLIAIFNLGYITVGIGIVKLVYQQTTRGDPDISFNNWIQFYGLLQQNVGIVVACAPILKPLLAKALKLQTSNATAPSTQAGQYGIKSRTNPNAMGYARDMDDGEFEMSRYRGDYIHPKDERDLSTVVKGGSGSDEGSEINILPSYPHDKVLKQTEISVV</sequence>
<feature type="domain" description="Rhodopsin" evidence="7">
    <location>
        <begin position="44"/>
        <end position="287"/>
    </location>
</feature>
<keyword evidence="9" id="KW-1185">Reference proteome</keyword>
<evidence type="ECO:0000256" key="5">
    <source>
        <dbReference type="ARBA" id="ARBA00038359"/>
    </source>
</evidence>
<comment type="similarity">
    <text evidence="5">Belongs to the SAT4 family.</text>
</comment>
<dbReference type="Proteomes" id="UP000029964">
    <property type="component" value="Unassembled WGS sequence"/>
</dbReference>
<feature type="transmembrane region" description="Helical" evidence="6">
    <location>
        <begin position="64"/>
        <end position="87"/>
    </location>
</feature>
<accession>A0A086SV14</accession>
<feature type="transmembrane region" description="Helical" evidence="6">
    <location>
        <begin position="107"/>
        <end position="130"/>
    </location>
</feature>
<evidence type="ECO:0000259" key="7">
    <source>
        <dbReference type="Pfam" id="PF20684"/>
    </source>
</evidence>
<feature type="transmembrane region" description="Helical" evidence="6">
    <location>
        <begin position="142"/>
        <end position="163"/>
    </location>
</feature>
<protein>
    <recommendedName>
        <fullName evidence="7">Rhodopsin domain-containing protein</fullName>
    </recommendedName>
</protein>
<evidence type="ECO:0000313" key="8">
    <source>
        <dbReference type="EMBL" id="KFH40946.1"/>
    </source>
</evidence>
<evidence type="ECO:0000256" key="1">
    <source>
        <dbReference type="ARBA" id="ARBA00004141"/>
    </source>
</evidence>
<gene>
    <name evidence="8" type="ORF">ACRE_083560</name>
</gene>
<dbReference type="PANTHER" id="PTHR33048:SF167">
    <property type="entry name" value="INTEGRAL MEMBRANE PROTEIN"/>
    <property type="match status" value="1"/>
</dbReference>
<keyword evidence="2 6" id="KW-0812">Transmembrane</keyword>
<keyword evidence="3 6" id="KW-1133">Transmembrane helix</keyword>
<feature type="transmembrane region" description="Helical" evidence="6">
    <location>
        <begin position="196"/>
        <end position="217"/>
    </location>
</feature>
<comment type="subcellular location">
    <subcellularLocation>
        <location evidence="1">Membrane</location>
        <topology evidence="1">Multi-pass membrane protein</topology>
    </subcellularLocation>
</comment>
<comment type="caution">
    <text evidence="8">The sequence shown here is derived from an EMBL/GenBank/DDBJ whole genome shotgun (WGS) entry which is preliminary data.</text>
</comment>
<evidence type="ECO:0000256" key="4">
    <source>
        <dbReference type="ARBA" id="ARBA00023136"/>
    </source>
</evidence>
<dbReference type="AlphaFoldDB" id="A0A086SV14"/>
<dbReference type="EMBL" id="JPKY01000155">
    <property type="protein sequence ID" value="KFH40946.1"/>
    <property type="molecule type" value="Genomic_DNA"/>
</dbReference>
<dbReference type="PANTHER" id="PTHR33048">
    <property type="entry name" value="PTH11-LIKE INTEGRAL MEMBRANE PROTEIN (AFU_ORTHOLOGUE AFUA_5G11245)"/>
    <property type="match status" value="1"/>
</dbReference>
<evidence type="ECO:0000256" key="2">
    <source>
        <dbReference type="ARBA" id="ARBA00022692"/>
    </source>
</evidence>
<keyword evidence="4 6" id="KW-0472">Membrane</keyword>